<reference evidence="2 3" key="1">
    <citation type="submission" date="2016-03" db="EMBL/GenBank/DDBJ databases">
        <title>How can Kluyveromyces marxianus grow so fast - potential evolutionary course in Saccharomyces Complex revealed by comparative genomics.</title>
        <authorList>
            <person name="Mo W."/>
            <person name="Lu W."/>
            <person name="Yang X."/>
            <person name="Qi J."/>
            <person name="Lv H."/>
        </authorList>
    </citation>
    <scope>NUCLEOTIDE SEQUENCE [LARGE SCALE GENOMIC DNA]</scope>
    <source>
        <strain evidence="2 3">FIM1</strain>
    </source>
</reference>
<dbReference type="PANTHER" id="PTHR31441:SF2">
    <property type="entry name" value="FOLLICULIN"/>
    <property type="match status" value="1"/>
</dbReference>
<evidence type="ECO:0000313" key="3">
    <source>
        <dbReference type="Proteomes" id="UP000422736"/>
    </source>
</evidence>
<dbReference type="InterPro" id="IPR021713">
    <property type="entry name" value="Folliculin"/>
</dbReference>
<keyword evidence="3" id="KW-1185">Reference proteome</keyword>
<dbReference type="PROSITE" id="PS51834">
    <property type="entry name" value="DENN_FLCN_SMCR8"/>
    <property type="match status" value="1"/>
</dbReference>
<dbReference type="PANTHER" id="PTHR31441">
    <property type="entry name" value="FOLLICULIN FAMILY MEMBER"/>
    <property type="match status" value="1"/>
</dbReference>
<organism evidence="2 3">
    <name type="scientific">Kluyveromyces marxianus</name>
    <name type="common">Yeast</name>
    <name type="synonym">Candida kefyr</name>
    <dbReference type="NCBI Taxonomy" id="4911"/>
    <lineage>
        <taxon>Eukaryota</taxon>
        <taxon>Fungi</taxon>
        <taxon>Dikarya</taxon>
        <taxon>Ascomycota</taxon>
        <taxon>Saccharomycotina</taxon>
        <taxon>Saccharomycetes</taxon>
        <taxon>Saccharomycetales</taxon>
        <taxon>Saccharomycetaceae</taxon>
        <taxon>Kluyveromyces</taxon>
    </lineage>
</organism>
<name>A0ABX6ERY3_KLUMA</name>
<dbReference type="EMBL" id="CP015056">
    <property type="protein sequence ID" value="QGN15093.1"/>
    <property type="molecule type" value="Genomic_DNA"/>
</dbReference>
<evidence type="ECO:0000259" key="1">
    <source>
        <dbReference type="PROSITE" id="PS51834"/>
    </source>
</evidence>
<gene>
    <name evidence="2" type="primary">LST7</name>
    <name evidence="2" type="ORF">FIM1_1780</name>
</gene>
<accession>A0ABX6ERY3</accession>
<reference evidence="2 3" key="2">
    <citation type="submission" date="2019-11" db="EMBL/GenBank/DDBJ databases">
        <authorList>
            <person name="Lu H."/>
        </authorList>
    </citation>
    <scope>NUCLEOTIDE SEQUENCE [LARGE SCALE GENOMIC DNA]</scope>
    <source>
        <strain evidence="2 3">FIM1</strain>
    </source>
</reference>
<proteinExistence type="predicted"/>
<dbReference type="InterPro" id="IPR037521">
    <property type="entry name" value="FLCN/SMCR8_DENN"/>
</dbReference>
<evidence type="ECO:0000313" key="2">
    <source>
        <dbReference type="EMBL" id="QGN15093.1"/>
    </source>
</evidence>
<feature type="domain" description="UDENN FLCN/SMCR8-type" evidence="1">
    <location>
        <begin position="51"/>
        <end position="251"/>
    </location>
</feature>
<protein>
    <submittedName>
        <fullName evidence="2">Protein LST7</fullName>
    </submittedName>
</protein>
<dbReference type="Pfam" id="PF11704">
    <property type="entry name" value="Folliculin"/>
    <property type="match status" value="1"/>
</dbReference>
<sequence length="251" mass="28572">MSVLDIGFLSLTHFCDKHGPSVLMVTQLASSLENCNELLLPEYPRDSYCSSCLLKFPDTNEHATSIRSTFDDFYSVSTQYSSVRYQLLSLIIKKTFSEENMSYDGSPFMFWDEHRGLNLAMGFKLEDVHARGNERRYCLILSLEKGESSGEKDAFNILAENWQFVIESFTKLISHIKIQSRGMLDKLQTDFTQIMGGTYLRENKQKIPVSLADIVGDSLIFLKIHKWNTYILKRLASANSNSESSDGVNTL</sequence>
<dbReference type="Proteomes" id="UP000422736">
    <property type="component" value="Chromosome 3"/>
</dbReference>
<dbReference type="InterPro" id="IPR037520">
    <property type="entry name" value="Folliculin/SMCR8_longin"/>
</dbReference>